<dbReference type="InterPro" id="IPR052341">
    <property type="entry name" value="LOG_family_nucleotidases"/>
</dbReference>
<gene>
    <name evidence="4" type="ORF">D0Y53_08015</name>
</gene>
<reference evidence="4 5" key="1">
    <citation type="submission" date="2018-08" db="EMBL/GenBank/DDBJ databases">
        <title>Lysobacter weifangensis sp. nov., a new member of the family 'Xanthomonadaceae', isolated from soil in a farmland.</title>
        <authorList>
            <person name="Zhao H."/>
        </authorList>
    </citation>
    <scope>NUCLEOTIDE SEQUENCE [LARGE SCALE GENOMIC DNA]</scope>
    <source>
        <strain evidence="4 5">WF-2</strain>
    </source>
</reference>
<dbReference type="SUPFAM" id="SSF102405">
    <property type="entry name" value="MCP/YpsA-like"/>
    <property type="match status" value="1"/>
</dbReference>
<dbReference type="EMBL" id="QVPD01000007">
    <property type="protein sequence ID" value="RFP60303.1"/>
    <property type="molecule type" value="Genomic_DNA"/>
</dbReference>
<comment type="caution">
    <text evidence="4">The sequence shown here is derived from an EMBL/GenBank/DDBJ whole genome shotgun (WGS) entry which is preliminary data.</text>
</comment>
<comment type="catalytic activity">
    <reaction evidence="1">
        <text>AMP + H2O = D-ribose 5-phosphate + adenine</text>
        <dbReference type="Rhea" id="RHEA:20129"/>
        <dbReference type="ChEBI" id="CHEBI:15377"/>
        <dbReference type="ChEBI" id="CHEBI:16708"/>
        <dbReference type="ChEBI" id="CHEBI:78346"/>
        <dbReference type="ChEBI" id="CHEBI:456215"/>
        <dbReference type="EC" id="3.2.2.4"/>
    </reaction>
</comment>
<dbReference type="PANTHER" id="PTHR43393:SF3">
    <property type="entry name" value="LYSINE DECARBOXYLASE-LIKE PROTEIN"/>
    <property type="match status" value="1"/>
</dbReference>
<dbReference type="Gene3D" id="3.40.50.450">
    <property type="match status" value="1"/>
</dbReference>
<sequence>MHDPQQPDQRQRAALQVAIRNSPSYRLAYDDPGFMALDDLRPVRLQLEMLKPEYYLRQHHVQSTVVVFGSARLLPPLEARARLEALEARAGEQPPDSDLAAELAQARRQYRYAHYYEEARRLAEILSRRFQQERRRDFVVVTGGGPGIMEAANRGAFDAGACSVGLNVTLPHEQAPNPFVTQELCFQFHYFGIRKMQFLIRARGLVAFPGGFGTLDELFEALTLMQTGKMPRIPVVLVGREFWSRAVDIDFLVAEGMIAARDRELLSVVETAEGVIAELERFHRYAAAGLAGGSVAAPATGHTESGPAAPTPVD</sequence>
<proteinExistence type="predicted"/>
<dbReference type="NCBIfam" id="TIGR00730">
    <property type="entry name" value="Rossman fold protein, TIGR00730 family"/>
    <property type="match status" value="1"/>
</dbReference>
<dbReference type="GO" id="GO:0005829">
    <property type="term" value="C:cytosol"/>
    <property type="evidence" value="ECO:0007669"/>
    <property type="project" value="TreeGrafter"/>
</dbReference>
<dbReference type="RefSeq" id="WP_117202705.1">
    <property type="nucleotide sequence ID" value="NZ_JBHTBK010000003.1"/>
</dbReference>
<dbReference type="Pfam" id="PF03641">
    <property type="entry name" value="Lysine_decarbox"/>
    <property type="match status" value="1"/>
</dbReference>
<keyword evidence="5" id="KW-1185">Reference proteome</keyword>
<dbReference type="AlphaFoldDB" id="A0A372DL63"/>
<organism evidence="4 5">
    <name type="scientific">Cognatiluteimonas weifangensis</name>
    <dbReference type="NCBI Taxonomy" id="2303539"/>
    <lineage>
        <taxon>Bacteria</taxon>
        <taxon>Pseudomonadati</taxon>
        <taxon>Pseudomonadota</taxon>
        <taxon>Gammaproteobacteria</taxon>
        <taxon>Lysobacterales</taxon>
        <taxon>Lysobacteraceae</taxon>
        <taxon>Cognatiluteimonas</taxon>
    </lineage>
</organism>
<evidence type="ECO:0000313" key="5">
    <source>
        <dbReference type="Proteomes" id="UP000262917"/>
    </source>
</evidence>
<name>A0A372DL63_9GAMM</name>
<evidence type="ECO:0000256" key="2">
    <source>
        <dbReference type="ARBA" id="ARBA00011985"/>
    </source>
</evidence>
<dbReference type="Proteomes" id="UP000262917">
    <property type="component" value="Unassembled WGS sequence"/>
</dbReference>
<evidence type="ECO:0000256" key="3">
    <source>
        <dbReference type="ARBA" id="ARBA00031983"/>
    </source>
</evidence>
<evidence type="ECO:0000256" key="1">
    <source>
        <dbReference type="ARBA" id="ARBA00000274"/>
    </source>
</evidence>
<evidence type="ECO:0000313" key="4">
    <source>
        <dbReference type="EMBL" id="RFP60303.1"/>
    </source>
</evidence>
<accession>A0A372DL63</accession>
<protein>
    <recommendedName>
        <fullName evidence="3">AMP nucleosidase</fullName>
        <ecNumber evidence="2">3.2.2.4</ecNumber>
    </recommendedName>
    <alternativeName>
        <fullName evidence="3">AMP nucleosidase</fullName>
    </alternativeName>
</protein>
<dbReference type="GO" id="GO:0008714">
    <property type="term" value="F:AMP nucleosidase activity"/>
    <property type="evidence" value="ECO:0007669"/>
    <property type="project" value="UniProtKB-EC"/>
</dbReference>
<dbReference type="GO" id="GO:0009691">
    <property type="term" value="P:cytokinin biosynthetic process"/>
    <property type="evidence" value="ECO:0007669"/>
    <property type="project" value="InterPro"/>
</dbReference>
<dbReference type="PANTHER" id="PTHR43393">
    <property type="entry name" value="CYTOKININ RIBOSIDE 5'-MONOPHOSPHATE PHOSPHORIBOHYDROLASE"/>
    <property type="match status" value="1"/>
</dbReference>
<dbReference type="OrthoDB" id="9801098at2"/>
<dbReference type="InterPro" id="IPR005269">
    <property type="entry name" value="LOG"/>
</dbReference>
<dbReference type="InterPro" id="IPR031100">
    <property type="entry name" value="LOG_fam"/>
</dbReference>
<dbReference type="EC" id="3.2.2.4" evidence="2"/>